<evidence type="ECO:0000313" key="2">
    <source>
        <dbReference type="EMBL" id="PWC26718.1"/>
    </source>
</evidence>
<dbReference type="RefSeq" id="WP_109519037.1">
    <property type="nucleotide sequence ID" value="NZ_JBHSCH010000096.1"/>
</dbReference>
<dbReference type="Pfam" id="PF16242">
    <property type="entry name" value="Pyrid_ox_like"/>
    <property type="match status" value="1"/>
</dbReference>
<dbReference type="InterPro" id="IPR012349">
    <property type="entry name" value="Split_barrel_FMN-bd"/>
</dbReference>
<name>A0A2U1UYH9_9PROT</name>
<dbReference type="EMBL" id="PDOA01000026">
    <property type="protein sequence ID" value="PWC26718.1"/>
    <property type="molecule type" value="Genomic_DNA"/>
</dbReference>
<gene>
    <name evidence="2" type="ORF">CR165_21785</name>
</gene>
<proteinExistence type="predicted"/>
<keyword evidence="3" id="KW-1185">Reference proteome</keyword>
<comment type="caution">
    <text evidence="2">The sequence shown here is derived from an EMBL/GenBank/DDBJ whole genome shotgun (WGS) entry which is preliminary data.</text>
</comment>
<dbReference type="SUPFAM" id="SSF50475">
    <property type="entry name" value="FMN-binding split barrel"/>
    <property type="match status" value="1"/>
</dbReference>
<organism evidence="2 3">
    <name type="scientific">Teichococcus aestuarii</name>
    <dbReference type="NCBI Taxonomy" id="568898"/>
    <lineage>
        <taxon>Bacteria</taxon>
        <taxon>Pseudomonadati</taxon>
        <taxon>Pseudomonadota</taxon>
        <taxon>Alphaproteobacteria</taxon>
        <taxon>Acetobacterales</taxon>
        <taxon>Roseomonadaceae</taxon>
        <taxon>Roseomonas</taxon>
    </lineage>
</organism>
<accession>A0A2U1UYH9</accession>
<evidence type="ECO:0000259" key="1">
    <source>
        <dbReference type="Pfam" id="PF16242"/>
    </source>
</evidence>
<sequence>MGQKTLPELSERMRQIDIAMLATHTEGGAIASRPMSNNGDVAYDGHSHYFSYGDARTVSDIEGNPKVTLSFQGPKRFAVAVEGKATLIRDKAAFREHWTPELDKWFEQGIDTPGIVLIRVDAERVHYWDGTEQGELTP</sequence>
<protein>
    <submittedName>
        <fullName evidence="2">Pyridoxamine 5'-phosphate oxidase</fullName>
    </submittedName>
</protein>
<dbReference type="InterPro" id="IPR038725">
    <property type="entry name" value="YdaG_split_barrel_FMN-bd"/>
</dbReference>
<dbReference type="PANTHER" id="PTHR34818">
    <property type="entry name" value="PROTEIN BLI-3"/>
    <property type="match status" value="1"/>
</dbReference>
<dbReference type="Gene3D" id="2.30.110.10">
    <property type="entry name" value="Electron Transport, Fmn-binding Protein, Chain A"/>
    <property type="match status" value="1"/>
</dbReference>
<dbReference type="AlphaFoldDB" id="A0A2U1UYH9"/>
<dbReference type="PANTHER" id="PTHR34818:SF1">
    <property type="entry name" value="PROTEIN BLI-3"/>
    <property type="match status" value="1"/>
</dbReference>
<dbReference type="InterPro" id="IPR052917">
    <property type="entry name" value="Stress-Dev_Protein"/>
</dbReference>
<dbReference type="Proteomes" id="UP000245048">
    <property type="component" value="Unassembled WGS sequence"/>
</dbReference>
<evidence type="ECO:0000313" key="3">
    <source>
        <dbReference type="Proteomes" id="UP000245048"/>
    </source>
</evidence>
<reference evidence="3" key="1">
    <citation type="submission" date="2017-10" db="EMBL/GenBank/DDBJ databases">
        <authorList>
            <person name="Toshchakov S.V."/>
            <person name="Goeva M.A."/>
        </authorList>
    </citation>
    <scope>NUCLEOTIDE SEQUENCE [LARGE SCALE GENOMIC DNA]</scope>
    <source>
        <strain evidence="3">JR1/69-1-13</strain>
    </source>
</reference>
<feature type="domain" description="General stress protein FMN-binding split barrel" evidence="1">
    <location>
        <begin position="8"/>
        <end position="131"/>
    </location>
</feature>
<dbReference type="OrthoDB" id="1432662at2"/>